<feature type="coiled-coil region" evidence="3">
    <location>
        <begin position="118"/>
        <end position="145"/>
    </location>
</feature>
<sequence>MGRRIEDSLDARVETVLAAVAERALRCGTRAGLDALVREALRLTGATGAALYDGRTCVARAGHAAPVRACASTARRQALVVWPEPLGVSNQEVLRRLARFGGSLMAAHAREVDAGARQARLLEAKQRLERAVSHAERRRSRASHDLRTPLMVMKGYVDMMVKGTAGPLTPAMQRYLDRMQRVANDQGALIERRLAKNVDECVEDSRPLLRAAFLPSMRGGRSADVTMTLPDRPVALKGPRDSVELLIRTLARAVVSAGGAVSVRVEPAEDLGMWRLRVDARGSRTLTEKTTAVLQHLAQRLRGGLARPSEGGGELVVHLPADDTVPAALATQGA</sequence>
<evidence type="ECO:0000256" key="1">
    <source>
        <dbReference type="ARBA" id="ARBA00000085"/>
    </source>
</evidence>
<dbReference type="SMART" id="SM00388">
    <property type="entry name" value="HisKA"/>
    <property type="match status" value="1"/>
</dbReference>
<dbReference type="SUPFAM" id="SSF47384">
    <property type="entry name" value="Homodimeric domain of signal transducing histidine kinase"/>
    <property type="match status" value="1"/>
</dbReference>
<gene>
    <name evidence="5" type="ORF">JY651_24005</name>
</gene>
<keyword evidence="3" id="KW-0175">Coiled coil</keyword>
<evidence type="ECO:0000259" key="4">
    <source>
        <dbReference type="SMART" id="SM00388"/>
    </source>
</evidence>
<dbReference type="InterPro" id="IPR003661">
    <property type="entry name" value="HisK_dim/P_dom"/>
</dbReference>
<keyword evidence="5" id="KW-0808">Transferase</keyword>
<evidence type="ECO:0000313" key="5">
    <source>
        <dbReference type="EMBL" id="QSQ27777.1"/>
    </source>
</evidence>
<keyword evidence="5" id="KW-0418">Kinase</keyword>
<dbReference type="EMBL" id="CP071090">
    <property type="protein sequence ID" value="QSQ27777.1"/>
    <property type="molecule type" value="Genomic_DNA"/>
</dbReference>
<dbReference type="Pfam" id="PF00512">
    <property type="entry name" value="HisKA"/>
    <property type="match status" value="1"/>
</dbReference>
<accession>A0ABX7PBH9</accession>
<dbReference type="Gene3D" id="1.10.287.130">
    <property type="match status" value="1"/>
</dbReference>
<protein>
    <recommendedName>
        <fullName evidence="2">histidine kinase</fullName>
        <ecNumber evidence="2">2.7.13.3</ecNumber>
    </recommendedName>
</protein>
<dbReference type="EC" id="2.7.13.3" evidence="2"/>
<organism evidence="5 6">
    <name type="scientific">Pyxidicoccus parkwayensis</name>
    <dbReference type="NCBI Taxonomy" id="2813578"/>
    <lineage>
        <taxon>Bacteria</taxon>
        <taxon>Pseudomonadati</taxon>
        <taxon>Myxococcota</taxon>
        <taxon>Myxococcia</taxon>
        <taxon>Myxococcales</taxon>
        <taxon>Cystobacterineae</taxon>
        <taxon>Myxococcaceae</taxon>
        <taxon>Pyxidicoccus</taxon>
    </lineage>
</organism>
<dbReference type="GO" id="GO:0016301">
    <property type="term" value="F:kinase activity"/>
    <property type="evidence" value="ECO:0007669"/>
    <property type="project" value="UniProtKB-KW"/>
</dbReference>
<feature type="domain" description="Signal transduction histidine kinase dimerisation/phosphoacceptor" evidence="4">
    <location>
        <begin position="136"/>
        <end position="200"/>
    </location>
</feature>
<proteinExistence type="predicted"/>
<evidence type="ECO:0000256" key="3">
    <source>
        <dbReference type="SAM" id="Coils"/>
    </source>
</evidence>
<dbReference type="InterPro" id="IPR036097">
    <property type="entry name" value="HisK_dim/P_sf"/>
</dbReference>
<evidence type="ECO:0000256" key="2">
    <source>
        <dbReference type="ARBA" id="ARBA00012438"/>
    </source>
</evidence>
<comment type="catalytic activity">
    <reaction evidence="1">
        <text>ATP + protein L-histidine = ADP + protein N-phospho-L-histidine.</text>
        <dbReference type="EC" id="2.7.13.3"/>
    </reaction>
</comment>
<reference evidence="5 6" key="1">
    <citation type="submission" date="2021-02" db="EMBL/GenBank/DDBJ databases">
        <title>De Novo genome assembly of isolated myxobacteria.</title>
        <authorList>
            <person name="Stevens D.C."/>
        </authorList>
    </citation>
    <scope>NUCLEOTIDE SEQUENCE [LARGE SCALE GENOMIC DNA]</scope>
    <source>
        <strain evidence="6">SCPEA02</strain>
    </source>
</reference>
<dbReference type="Proteomes" id="UP000662747">
    <property type="component" value="Chromosome"/>
</dbReference>
<evidence type="ECO:0000313" key="6">
    <source>
        <dbReference type="Proteomes" id="UP000662747"/>
    </source>
</evidence>
<keyword evidence="6" id="KW-1185">Reference proteome</keyword>
<name>A0ABX7PBH9_9BACT</name>
<dbReference type="RefSeq" id="WP_206729293.1">
    <property type="nucleotide sequence ID" value="NZ_CP071090.1"/>
</dbReference>
<dbReference type="CDD" id="cd00082">
    <property type="entry name" value="HisKA"/>
    <property type="match status" value="1"/>
</dbReference>